<protein>
    <submittedName>
        <fullName evidence="1">Uncharacterized protein</fullName>
    </submittedName>
</protein>
<reference evidence="1 2" key="1">
    <citation type="submission" date="2018-12" db="EMBL/GenBank/DDBJ databases">
        <title>Hymenobacter gummosus sp. nov., isolated from a spring.</title>
        <authorList>
            <person name="Nie L."/>
        </authorList>
    </citation>
    <scope>NUCLEOTIDE SEQUENCE [LARGE SCALE GENOMIC DNA]</scope>
    <source>
        <strain evidence="1 2">KCTC 52166</strain>
    </source>
</reference>
<dbReference type="AlphaFoldDB" id="A0A3S0H7K7"/>
<proteinExistence type="predicted"/>
<keyword evidence="2" id="KW-1185">Reference proteome</keyword>
<evidence type="ECO:0000313" key="2">
    <source>
        <dbReference type="Proteomes" id="UP000282184"/>
    </source>
</evidence>
<dbReference type="EMBL" id="RXOF01000011">
    <property type="protein sequence ID" value="RTQ47761.1"/>
    <property type="molecule type" value="Genomic_DNA"/>
</dbReference>
<dbReference type="OrthoDB" id="884845at2"/>
<sequence length="151" mass="16786">MRLLILSTLLLLSCGSKQGTITQSGILVLDSSRNHTSFEYFIPCAINDTIPLGKNLASITQPVAHWVDPAAFDWAIIRSSWVSTPDSFYITQRPSTWLYVAAVEATFDIAPIGDNRVTDASATRLGGLVTVRKFSNQQYRITHLKQYLLPE</sequence>
<comment type="caution">
    <text evidence="1">The sequence shown here is derived from an EMBL/GenBank/DDBJ whole genome shotgun (WGS) entry which is preliminary data.</text>
</comment>
<organism evidence="1 2">
    <name type="scientific">Hymenobacter gummosus</name>
    <dbReference type="NCBI Taxonomy" id="1776032"/>
    <lineage>
        <taxon>Bacteria</taxon>
        <taxon>Pseudomonadati</taxon>
        <taxon>Bacteroidota</taxon>
        <taxon>Cytophagia</taxon>
        <taxon>Cytophagales</taxon>
        <taxon>Hymenobacteraceae</taxon>
        <taxon>Hymenobacter</taxon>
    </lineage>
</organism>
<dbReference type="Proteomes" id="UP000282184">
    <property type="component" value="Unassembled WGS sequence"/>
</dbReference>
<dbReference type="RefSeq" id="WP_126694520.1">
    <property type="nucleotide sequence ID" value="NZ_RXOF01000011.1"/>
</dbReference>
<name>A0A3S0H7K7_9BACT</name>
<gene>
    <name evidence="1" type="ORF">EJV47_17730</name>
</gene>
<evidence type="ECO:0000313" key="1">
    <source>
        <dbReference type="EMBL" id="RTQ47761.1"/>
    </source>
</evidence>
<accession>A0A3S0H7K7</accession>